<accession>A0A9D7XLI1</accession>
<reference evidence="1 2" key="1">
    <citation type="submission" date="2020-10" db="EMBL/GenBank/DDBJ databases">
        <title>Connecting structure to function with the recovery of over 1000 high-quality activated sludge metagenome-assembled genomes encoding full-length rRNA genes using long-read sequencing.</title>
        <authorList>
            <person name="Singleton C.M."/>
            <person name="Petriglieri F."/>
            <person name="Kristensen J.M."/>
            <person name="Kirkegaard R.H."/>
            <person name="Michaelsen T.Y."/>
            <person name="Andersen M.H."/>
            <person name="Karst S.M."/>
            <person name="Dueholm M.S."/>
            <person name="Nielsen P.H."/>
            <person name="Albertsen M."/>
        </authorList>
    </citation>
    <scope>NUCLEOTIDE SEQUENCE [LARGE SCALE GENOMIC DNA]</scope>
    <source>
        <strain evidence="1">Ribe_18-Q3-R11-54_MAXAC.273</strain>
    </source>
</reference>
<dbReference type="InterPro" id="IPR026341">
    <property type="entry name" value="T9SS_type_B"/>
</dbReference>
<protein>
    <submittedName>
        <fullName evidence="1">Gliding motility-associated C-terminal domain-containing protein</fullName>
    </submittedName>
</protein>
<proteinExistence type="predicted"/>
<dbReference type="EMBL" id="JADKGY010000001">
    <property type="protein sequence ID" value="MBK9981144.1"/>
    <property type="molecule type" value="Genomic_DNA"/>
</dbReference>
<dbReference type="Proteomes" id="UP000808337">
    <property type="component" value="Unassembled WGS sequence"/>
</dbReference>
<evidence type="ECO:0000313" key="2">
    <source>
        <dbReference type="Proteomes" id="UP000808337"/>
    </source>
</evidence>
<dbReference type="NCBIfam" id="TIGR04131">
    <property type="entry name" value="Bac_Flav_CTERM"/>
    <property type="match status" value="1"/>
</dbReference>
<dbReference type="Pfam" id="PF13585">
    <property type="entry name" value="CHU_C"/>
    <property type="match status" value="1"/>
</dbReference>
<comment type="caution">
    <text evidence="1">The sequence shown here is derived from an EMBL/GenBank/DDBJ whole genome shotgun (WGS) entry which is preliminary data.</text>
</comment>
<organism evidence="1 2">
    <name type="scientific">Candidatus Opimibacter skivensis</name>
    <dbReference type="NCBI Taxonomy" id="2982028"/>
    <lineage>
        <taxon>Bacteria</taxon>
        <taxon>Pseudomonadati</taxon>
        <taxon>Bacteroidota</taxon>
        <taxon>Saprospiria</taxon>
        <taxon>Saprospirales</taxon>
        <taxon>Saprospiraceae</taxon>
        <taxon>Candidatus Opimibacter</taxon>
    </lineage>
</organism>
<sequence length="1718" mass="180347">MSSITGAAGTICEGASVTLHTTASGVTPGSFVEWYIGPNSSYNPYTGQGVHIGEVPIEITCNNAPAVLYIMVNPDNVQAGGPGDECDEFMVLWTGSGGFNTSDILVTNLSNGAAMWDNFVTGNAATFSCGTALPPGPVPPNAILIIQSHTTNNINVDISTLCASGLPVYIIAYGGTVSCAGGYFDNDSPCASCPVMISIGGTCPANINLNYAPPAVSTSGWGWSNMGSGVFADVVPPVNIPAYVPDEIIVDDFVWTVPNDFCETMAGGNWFITGILEPPPTGACPDIFTQYFLVDISCPELDISGGGDVCLGNCPGNPTEITFDIIGNDVPFTANLIVSISGFPQFPINNLQISDGQKIFVCMGGFFPAFDPNTGILTVPVLAVGVTATVTVTSLTSAAGCPVTNNPNSVTLTFIDAPSADAGGDVVVCAGEDAMLNGSIGGSASDGIWSTGGDGTFSDPSDLSSTYTPGPQDILDGSVVLTLSSMDPNGSCTPATSTMTVLITPAINIDLGPAQTVCDNDVVNLIAMMTGGTVTGEWLSSGDGTFDDPNNVMTFYTPGPNDFNIGFVTISFDVTDPNACIGVNNPLNVVFVHAAQVTLPQNLEVCEGEVANIQINIAGAFTNVNWSVIGDGQLSIISQTQVNYTPGPGDIIMGSAIVSVTIGSPFMECGVTTYNIPVMIITCNCPPFETSPPGSPLCSISDQLDLSTLFVVGDIGAWSITNTPIGSNPAILVGNIFTTSSSDPGIYTVTYTLDNPTAGCPFTSSEMIQVLSVINPDAGPDFFNCGPGVVALIGTPAPTPPVSILWATSGDGIFSNATSQATIYTPGSLDSISPVIFIAYNVIDPICGNQSDTMEVHFNQTPFASFANDTFDICNETDKGSIINFPSLISGGDVNGIWSNIGGAPVNFSNPSSVDFNGIAVGFYTFSYQTNSAVAPCQNVSYTIVISVKACLCPSISVQPLPGGICNSQQILALNAFVMAGAPGNWTILSAPPGTNPATVIGSDMQIQGADPGLYSLRFTFDSAPIVACPDSAEIQVLIQDAPTLSISSDTSICGQADIPLNAIVGGSATNAIWFTSGSGTFDQSQNLNPTYSPSNADILSGQIRIIAKTSDTLGFCTDVLDTMFINFSTQPFVTWSSLMDTVCNQSDSGSVVNLLSFITSGDLSGLWTDEDGANVNLSNPANVDFDGVSSGIYHFKYETQNAIPPCVNIDYTFQVLVEDCACPLLEISDIVNTVCIPTSIDLNALIVNAAPGSWSVISGPFGTWPIITANTVITDNADEGQYVLQYLLTDSVAGCSASKFVSFSLESSPVVSSTSVDCDPDLLHYSVVINTNASMLTSDFGVVTLSGPGVYNIQSIAAGQNIVLQLSSASGDCMTTVPFSAPDCNCTLMIEDIADTLFLCKGDTFTLIPIVTGATGLPFNFWTGPHGTVQKPSFKIFEDGTFIWAVKDSLCERRDTFNVKVYDSVLLNASFLPPFCPGGNDGMIVINSITQGSEPYSVQLDNGTPFLVSTFPDTIKLVSSGNHMLSITDLQGCESQFTVTVPNPSDRDISLGPDIIITKGDSVLINPVLTNIAVQNFMWNADSFNLNLLPKWIIPDATTTLSLTVTDSSGCIFQDDLNITVTTKQDFYIPTVFSPNGDGINDFLIVETSANPIDIRTLEIFDRWGNLVYLQNDSPPFSWNGTFKNHPVSPGVYIVKLKWKDENGDDQFYFTDITLIR</sequence>
<evidence type="ECO:0000313" key="1">
    <source>
        <dbReference type="EMBL" id="MBK9981144.1"/>
    </source>
</evidence>
<gene>
    <name evidence="1" type="ORF">IPP15_01740</name>
</gene>
<name>A0A9D7XLI1_9BACT</name>